<reference evidence="7 8" key="1">
    <citation type="submission" date="2016-03" db="EMBL/GenBank/DDBJ databases">
        <title>Genome sequence of Mycoplasma gallinarum strain Mgn_IPT.</title>
        <authorList>
            <person name="Yacoub E."/>
            <person name="Sirand-Pugnet P."/>
            <person name="Barre A."/>
            <person name="Maurier F."/>
            <person name="Blanchard A."/>
            <person name="Ben Abdelmoumen B.M."/>
        </authorList>
    </citation>
    <scope>NUCLEOTIDE SEQUENCE [LARGE SCALE GENOMIC DNA]</scope>
    <source>
        <strain evidence="7 8">Mgn_IPT</strain>
    </source>
</reference>
<dbReference type="STRING" id="29557.MGALLINA_01900"/>
<evidence type="ECO:0000256" key="2">
    <source>
        <dbReference type="ARBA" id="ARBA00022730"/>
    </source>
</evidence>
<organism evidence="7 8">
    <name type="scientific">Mycoplasmopsis gallinarum</name>
    <dbReference type="NCBI Taxonomy" id="29557"/>
    <lineage>
        <taxon>Bacteria</taxon>
        <taxon>Bacillati</taxon>
        <taxon>Mycoplasmatota</taxon>
        <taxon>Mycoplasmoidales</taxon>
        <taxon>Metamycoplasmataceae</taxon>
        <taxon>Mycoplasmopsis</taxon>
    </lineage>
</organism>
<dbReference type="HAMAP" id="MF_01345_B">
    <property type="entry name" value="Ribosomal_uS17_B"/>
    <property type="match status" value="1"/>
</dbReference>
<dbReference type="PATRIC" id="fig|29557.3.peg.171"/>
<gene>
    <name evidence="6 7" type="primary">rpsQ</name>
    <name evidence="7" type="ORF">MGALLINA_01900</name>
</gene>
<evidence type="ECO:0000256" key="3">
    <source>
        <dbReference type="ARBA" id="ARBA00022884"/>
    </source>
</evidence>
<dbReference type="InterPro" id="IPR012340">
    <property type="entry name" value="NA-bd_OB-fold"/>
</dbReference>
<dbReference type="PANTHER" id="PTHR10744">
    <property type="entry name" value="40S RIBOSOMAL PROTEIN S11 FAMILY MEMBER"/>
    <property type="match status" value="1"/>
</dbReference>
<evidence type="ECO:0000256" key="6">
    <source>
        <dbReference type="HAMAP-Rule" id="MF_01345"/>
    </source>
</evidence>
<dbReference type="CDD" id="cd00364">
    <property type="entry name" value="Ribosomal_uS17"/>
    <property type="match status" value="1"/>
</dbReference>
<comment type="similarity">
    <text evidence="1 6">Belongs to the universal ribosomal protein uS17 family.</text>
</comment>
<dbReference type="PANTHER" id="PTHR10744:SF1">
    <property type="entry name" value="SMALL RIBOSOMAL SUBUNIT PROTEIN US17M"/>
    <property type="match status" value="1"/>
</dbReference>
<evidence type="ECO:0000313" key="8">
    <source>
        <dbReference type="Proteomes" id="UP000076983"/>
    </source>
</evidence>
<name>A0A168RNF2_9BACT</name>
<protein>
    <recommendedName>
        <fullName evidence="6">Small ribosomal subunit protein uS17</fullName>
    </recommendedName>
</protein>
<keyword evidence="4 6" id="KW-0689">Ribosomal protein</keyword>
<dbReference type="PRINTS" id="PR00973">
    <property type="entry name" value="RIBOSOMALS17"/>
</dbReference>
<dbReference type="Proteomes" id="UP000076983">
    <property type="component" value="Unassembled WGS sequence"/>
</dbReference>
<evidence type="ECO:0000256" key="1">
    <source>
        <dbReference type="ARBA" id="ARBA00010254"/>
    </source>
</evidence>
<accession>A0A168RNF2</accession>
<keyword evidence="3 6" id="KW-0694">RNA-binding</keyword>
<dbReference type="GO" id="GO:0003735">
    <property type="term" value="F:structural constituent of ribosome"/>
    <property type="evidence" value="ECO:0007669"/>
    <property type="project" value="UniProtKB-UniRule"/>
</dbReference>
<dbReference type="Gene3D" id="2.40.50.140">
    <property type="entry name" value="Nucleic acid-binding proteins"/>
    <property type="match status" value="1"/>
</dbReference>
<keyword evidence="8" id="KW-1185">Reference proteome</keyword>
<dbReference type="OrthoDB" id="9811714at2"/>
<proteinExistence type="inferred from homology"/>
<dbReference type="AlphaFoldDB" id="A0A168RNF2"/>
<dbReference type="InterPro" id="IPR019984">
    <property type="entry name" value="Ribosomal_uS17_bact/chlr"/>
</dbReference>
<dbReference type="SUPFAM" id="SSF50249">
    <property type="entry name" value="Nucleic acid-binding proteins"/>
    <property type="match status" value="1"/>
</dbReference>
<dbReference type="Pfam" id="PF00366">
    <property type="entry name" value="Ribosomal_S17"/>
    <property type="match status" value="1"/>
</dbReference>
<dbReference type="RefSeq" id="WP_027332821.1">
    <property type="nucleotide sequence ID" value="NZ_LVLH01000020.1"/>
</dbReference>
<keyword evidence="5 6" id="KW-0687">Ribonucleoprotein</keyword>
<dbReference type="NCBIfam" id="TIGR03635">
    <property type="entry name" value="uS17_bact"/>
    <property type="match status" value="1"/>
</dbReference>
<sequence>MERKTETRKSLQGRVIRVRGDKTIYVEVERYSSHRLYAKRFKTTKRFAVHDANNEAQVNDIVTIMETRPLSKTKHFRLVEIKQRLQEGN</sequence>
<dbReference type="GO" id="GO:0006412">
    <property type="term" value="P:translation"/>
    <property type="evidence" value="ECO:0007669"/>
    <property type="project" value="UniProtKB-UniRule"/>
</dbReference>
<dbReference type="GO" id="GO:0019843">
    <property type="term" value="F:rRNA binding"/>
    <property type="evidence" value="ECO:0007669"/>
    <property type="project" value="UniProtKB-UniRule"/>
</dbReference>
<dbReference type="InterPro" id="IPR000266">
    <property type="entry name" value="Ribosomal_uS17"/>
</dbReference>
<comment type="caution">
    <text evidence="7">The sequence shown here is derived from an EMBL/GenBank/DDBJ whole genome shotgun (WGS) entry which is preliminary data.</text>
</comment>
<evidence type="ECO:0000256" key="5">
    <source>
        <dbReference type="ARBA" id="ARBA00023274"/>
    </source>
</evidence>
<dbReference type="EMBL" id="LVLH01000020">
    <property type="protein sequence ID" value="OAB49142.1"/>
    <property type="molecule type" value="Genomic_DNA"/>
</dbReference>
<evidence type="ECO:0000313" key="7">
    <source>
        <dbReference type="EMBL" id="OAB49142.1"/>
    </source>
</evidence>
<keyword evidence="2 6" id="KW-0699">rRNA-binding</keyword>
<dbReference type="NCBIfam" id="NF004123">
    <property type="entry name" value="PRK05610.1"/>
    <property type="match status" value="1"/>
</dbReference>
<comment type="subunit">
    <text evidence="6">Part of the 30S ribosomal subunit.</text>
</comment>
<evidence type="ECO:0000256" key="4">
    <source>
        <dbReference type="ARBA" id="ARBA00022980"/>
    </source>
</evidence>
<dbReference type="GO" id="GO:0022627">
    <property type="term" value="C:cytosolic small ribosomal subunit"/>
    <property type="evidence" value="ECO:0007669"/>
    <property type="project" value="UniProtKB-UniRule"/>
</dbReference>
<comment type="function">
    <text evidence="6">One of the primary rRNA binding proteins, it binds specifically to the 5'-end of 16S ribosomal RNA.</text>
</comment>